<name>A0ABD2LZ14_9BILA</name>
<dbReference type="PANTHER" id="PTHR24067">
    <property type="entry name" value="UBIQUITIN-CONJUGATING ENZYME E2"/>
    <property type="match status" value="1"/>
</dbReference>
<organism evidence="3 4">
    <name type="scientific">Heterodera trifolii</name>
    <dbReference type="NCBI Taxonomy" id="157864"/>
    <lineage>
        <taxon>Eukaryota</taxon>
        <taxon>Metazoa</taxon>
        <taxon>Ecdysozoa</taxon>
        <taxon>Nematoda</taxon>
        <taxon>Chromadorea</taxon>
        <taxon>Rhabditida</taxon>
        <taxon>Tylenchina</taxon>
        <taxon>Tylenchomorpha</taxon>
        <taxon>Tylenchoidea</taxon>
        <taxon>Heteroderidae</taxon>
        <taxon>Heteroderinae</taxon>
        <taxon>Heterodera</taxon>
    </lineage>
</organism>
<evidence type="ECO:0000313" key="3">
    <source>
        <dbReference type="EMBL" id="KAL3120386.1"/>
    </source>
</evidence>
<gene>
    <name evidence="3" type="ORF">niasHT_009211</name>
</gene>
<feature type="domain" description="UBC core" evidence="2">
    <location>
        <begin position="92"/>
        <end position="181"/>
    </location>
</feature>
<dbReference type="EMBL" id="JBICBT010000213">
    <property type="protein sequence ID" value="KAL3120386.1"/>
    <property type="molecule type" value="Genomic_DNA"/>
</dbReference>
<sequence>MRGGEAPGQSDSGQFVSGQSDSWTIRRQLDNPTVDNSCCNLPVPRRTGAADYSVCVCHFFVCVFAAQPETTPSAAQITRTGTNTRERSRSPSPRRLLMRQYESLLQNSNNGFRASIENNNIFKWRIIIDGPPETPYAGFSFTALLEFPVSFPDYPPTFTFLTDILHPNIYTATFLLFAYWC</sequence>
<dbReference type="InterPro" id="IPR016135">
    <property type="entry name" value="UBQ-conjugating_enzyme/RWD"/>
</dbReference>
<dbReference type="InterPro" id="IPR000608">
    <property type="entry name" value="UBC"/>
</dbReference>
<evidence type="ECO:0000256" key="1">
    <source>
        <dbReference type="SAM" id="MobiDB-lite"/>
    </source>
</evidence>
<dbReference type="AlphaFoldDB" id="A0ABD2LZ14"/>
<protein>
    <recommendedName>
        <fullName evidence="2">UBC core domain-containing protein</fullName>
    </recommendedName>
</protein>
<dbReference type="PROSITE" id="PS50127">
    <property type="entry name" value="UBC_2"/>
    <property type="match status" value="1"/>
</dbReference>
<accession>A0ABD2LZ14</accession>
<proteinExistence type="predicted"/>
<comment type="caution">
    <text evidence="3">The sequence shown here is derived from an EMBL/GenBank/DDBJ whole genome shotgun (WGS) entry which is preliminary data.</text>
</comment>
<dbReference type="InterPro" id="IPR050113">
    <property type="entry name" value="Ub_conjugating_enzyme"/>
</dbReference>
<dbReference type="Pfam" id="PF00179">
    <property type="entry name" value="UQ_con"/>
    <property type="match status" value="1"/>
</dbReference>
<dbReference type="Gene3D" id="3.10.110.10">
    <property type="entry name" value="Ubiquitin Conjugating Enzyme"/>
    <property type="match status" value="1"/>
</dbReference>
<feature type="region of interest" description="Disordered" evidence="1">
    <location>
        <begin position="73"/>
        <end position="92"/>
    </location>
</feature>
<dbReference type="SUPFAM" id="SSF54495">
    <property type="entry name" value="UBC-like"/>
    <property type="match status" value="1"/>
</dbReference>
<evidence type="ECO:0000259" key="2">
    <source>
        <dbReference type="PROSITE" id="PS50127"/>
    </source>
</evidence>
<dbReference type="Proteomes" id="UP001620626">
    <property type="component" value="Unassembled WGS sequence"/>
</dbReference>
<evidence type="ECO:0000313" key="4">
    <source>
        <dbReference type="Proteomes" id="UP001620626"/>
    </source>
</evidence>
<dbReference type="GO" id="GO:0032446">
    <property type="term" value="P:protein modification by small protein conjugation"/>
    <property type="evidence" value="ECO:0007669"/>
    <property type="project" value="UniProtKB-ARBA"/>
</dbReference>
<keyword evidence="4" id="KW-1185">Reference proteome</keyword>
<feature type="compositionally biased region" description="Polar residues" evidence="1">
    <location>
        <begin position="73"/>
        <end position="83"/>
    </location>
</feature>
<reference evidence="3 4" key="1">
    <citation type="submission" date="2024-10" db="EMBL/GenBank/DDBJ databases">
        <authorList>
            <person name="Kim D."/>
        </authorList>
    </citation>
    <scope>NUCLEOTIDE SEQUENCE [LARGE SCALE GENOMIC DNA]</scope>
    <source>
        <strain evidence="3">BH-2024</strain>
    </source>
</reference>